<reference evidence="3 4" key="1">
    <citation type="submission" date="2019-03" db="EMBL/GenBank/DDBJ databases">
        <title>Genomic Encyclopedia of Type Strains, Phase IV (KMG-IV): sequencing the most valuable type-strain genomes for metagenomic binning, comparative biology and taxonomic classification.</title>
        <authorList>
            <person name="Goeker M."/>
        </authorList>
    </citation>
    <scope>NUCLEOTIDE SEQUENCE [LARGE SCALE GENOMIC DNA]</scope>
    <source>
        <strain evidence="3 4">DSM 19377</strain>
    </source>
</reference>
<evidence type="ECO:0000313" key="4">
    <source>
        <dbReference type="Proteomes" id="UP000295416"/>
    </source>
</evidence>
<organism evidence="3 4">
    <name type="scientific">Scopulibacillus darangshiensis</name>
    <dbReference type="NCBI Taxonomy" id="442528"/>
    <lineage>
        <taxon>Bacteria</taxon>
        <taxon>Bacillati</taxon>
        <taxon>Bacillota</taxon>
        <taxon>Bacilli</taxon>
        <taxon>Bacillales</taxon>
        <taxon>Sporolactobacillaceae</taxon>
        <taxon>Scopulibacillus</taxon>
    </lineage>
</organism>
<dbReference type="Gene3D" id="3.40.640.10">
    <property type="entry name" value="Type I PLP-dependent aspartate aminotransferase-like (Major domain)"/>
    <property type="match status" value="1"/>
</dbReference>
<dbReference type="EMBL" id="SLXK01000009">
    <property type="protein sequence ID" value="TCP29610.1"/>
    <property type="molecule type" value="Genomic_DNA"/>
</dbReference>
<dbReference type="SUPFAM" id="SSF53383">
    <property type="entry name" value="PLP-dependent transferases"/>
    <property type="match status" value="1"/>
</dbReference>
<proteinExistence type="predicted"/>
<dbReference type="AlphaFoldDB" id="A0A4R2P488"/>
<dbReference type="PANTHER" id="PTHR42806:SF1">
    <property type="entry name" value="GLYCINE DEHYDROGENASE (DECARBOXYLATING)"/>
    <property type="match status" value="1"/>
</dbReference>
<gene>
    <name evidence="3" type="ORF">EV207_10964</name>
</gene>
<dbReference type="GO" id="GO:0004375">
    <property type="term" value="F:glycine dehydrogenase (decarboxylating) activity"/>
    <property type="evidence" value="ECO:0007669"/>
    <property type="project" value="InterPro"/>
</dbReference>
<dbReference type="PANTHER" id="PTHR42806">
    <property type="entry name" value="GLYCINE CLEAVAGE SYSTEM P-PROTEIN"/>
    <property type="match status" value="1"/>
</dbReference>
<feature type="domain" description="Glycine cleavage system P-protein N-terminal" evidence="2">
    <location>
        <begin position="11"/>
        <end position="456"/>
    </location>
</feature>
<dbReference type="InterPro" id="IPR023010">
    <property type="entry name" value="GcvPA"/>
</dbReference>
<evidence type="ECO:0000256" key="1">
    <source>
        <dbReference type="ARBA" id="ARBA00023002"/>
    </source>
</evidence>
<evidence type="ECO:0000259" key="2">
    <source>
        <dbReference type="Pfam" id="PF02347"/>
    </source>
</evidence>
<accession>A0A4R2P488</accession>
<dbReference type="RefSeq" id="WP_132745618.1">
    <property type="nucleotide sequence ID" value="NZ_SLXK01000009.1"/>
</dbReference>
<protein>
    <submittedName>
        <fullName evidence="3">Glycine dehydrogenase subunit 1</fullName>
    </submittedName>
</protein>
<dbReference type="NCBIfam" id="NF001696">
    <property type="entry name" value="PRK00451.1"/>
    <property type="match status" value="1"/>
</dbReference>
<dbReference type="InterPro" id="IPR015422">
    <property type="entry name" value="PyrdxlP-dep_Trfase_small"/>
</dbReference>
<evidence type="ECO:0000313" key="3">
    <source>
        <dbReference type="EMBL" id="TCP29610.1"/>
    </source>
</evidence>
<keyword evidence="4" id="KW-1185">Reference proteome</keyword>
<dbReference type="InterPro" id="IPR015424">
    <property type="entry name" value="PyrdxlP-dep_Trfase"/>
</dbReference>
<dbReference type="Gene3D" id="3.90.1150.10">
    <property type="entry name" value="Aspartate Aminotransferase, domain 1"/>
    <property type="match status" value="1"/>
</dbReference>
<dbReference type="Pfam" id="PF02347">
    <property type="entry name" value="GDC-P"/>
    <property type="match status" value="1"/>
</dbReference>
<name>A0A4R2P488_9BACL</name>
<dbReference type="InterPro" id="IPR049315">
    <property type="entry name" value="GDC-P_N"/>
</dbReference>
<sequence>MAIEKQIAHPYIPNTVPEVQEEMLREIGAESIEELFEGIPESLRFRGKMDLPQPLTEYRLRQHVETLLNKNKSCNETVSFLGAGCWQHFVPAVCDEINQRSEFLTAYAGEPYEDFGRYQALFEYQSLVAELVDMDVVNVPTFDWAQAAATSLRMACRMTERNEVLLPKTIDPDKYSMIKNYCSPEINCTLVNYDGISGQIDMDDLEEKISTKTAAVYFENPSFLGFIEEKGSAISELAHQFGAISVVGVDPSSLGVLEPPSHYGADIVCGELQPLGMHMNYGGGQAGFIATRDEEKFIKEYPSRLFGIVPTVKGEYGFGDVAYERTSFHDRVNGKESVGTQTALWGITAGVYLSLLGPHGMRELGQTIMQKSQYAMKRLSMIEGVTASRFNSTNFKEFVVDFNGTGKKVEDIHQALREKDIFGGKDLSSTFPELGQCGLYCITEIHTKDDIDRLVKEIESCTKKKSQGKDDKHGAS</sequence>
<dbReference type="Proteomes" id="UP000295416">
    <property type="component" value="Unassembled WGS sequence"/>
</dbReference>
<dbReference type="OrthoDB" id="9771867at2"/>
<comment type="caution">
    <text evidence="3">The sequence shown here is derived from an EMBL/GenBank/DDBJ whole genome shotgun (WGS) entry which is preliminary data.</text>
</comment>
<keyword evidence="1" id="KW-0560">Oxidoreductase</keyword>
<dbReference type="GO" id="GO:0009116">
    <property type="term" value="P:nucleoside metabolic process"/>
    <property type="evidence" value="ECO:0007669"/>
    <property type="project" value="InterPro"/>
</dbReference>
<dbReference type="InterPro" id="IPR015421">
    <property type="entry name" value="PyrdxlP-dep_Trfase_major"/>
</dbReference>